<dbReference type="Proteomes" id="UP000318416">
    <property type="component" value="Unassembled WGS sequence"/>
</dbReference>
<feature type="region of interest" description="Disordered" evidence="1">
    <location>
        <begin position="571"/>
        <end position="608"/>
    </location>
</feature>
<gene>
    <name evidence="2" type="ORF">FB465_6378</name>
</gene>
<dbReference type="AlphaFoldDB" id="A0A561F019"/>
<feature type="compositionally biased region" description="Basic and acidic residues" evidence="1">
    <location>
        <begin position="573"/>
        <end position="608"/>
    </location>
</feature>
<evidence type="ECO:0000313" key="3">
    <source>
        <dbReference type="Proteomes" id="UP000318416"/>
    </source>
</evidence>
<proteinExistence type="predicted"/>
<protein>
    <recommendedName>
        <fullName evidence="4">Tail protein P2 I</fullName>
    </recommendedName>
</protein>
<dbReference type="RefSeq" id="WP_145796025.1">
    <property type="nucleotide sequence ID" value="NZ_BAAABR010000019.1"/>
</dbReference>
<accession>A0A561F019</accession>
<organism evidence="2 3">
    <name type="scientific">Kitasatospora atroaurantiaca</name>
    <dbReference type="NCBI Taxonomy" id="285545"/>
    <lineage>
        <taxon>Bacteria</taxon>
        <taxon>Bacillati</taxon>
        <taxon>Actinomycetota</taxon>
        <taxon>Actinomycetes</taxon>
        <taxon>Kitasatosporales</taxon>
        <taxon>Streptomycetaceae</taxon>
        <taxon>Kitasatospora</taxon>
    </lineage>
</organism>
<evidence type="ECO:0000313" key="2">
    <source>
        <dbReference type="EMBL" id="TWE21211.1"/>
    </source>
</evidence>
<evidence type="ECO:0008006" key="4">
    <source>
        <dbReference type="Google" id="ProtNLM"/>
    </source>
</evidence>
<evidence type="ECO:0000256" key="1">
    <source>
        <dbReference type="SAM" id="MobiDB-lite"/>
    </source>
</evidence>
<reference evidence="2 3" key="1">
    <citation type="submission" date="2019-06" db="EMBL/GenBank/DDBJ databases">
        <title>Sequencing the genomes of 1000 actinobacteria strains.</title>
        <authorList>
            <person name="Klenk H.-P."/>
        </authorList>
    </citation>
    <scope>NUCLEOTIDE SEQUENCE [LARGE SCALE GENOMIC DNA]</scope>
    <source>
        <strain evidence="2 3">DSM 41649</strain>
    </source>
</reference>
<dbReference type="OrthoDB" id="626916at2"/>
<sequence length="857" mass="93620">MTRATRVTEPGAGAAEPDRLFDLLPLVHRMRDEAAGHPLRDLLRVIAEQVQVVEDDIAQHYDNWFVETAEDWAVPYLADLVGWSPVPDSGWTAAGVSGRDLARRSALAPRQDVANTLRHRRRKGTKALLEDLAWDVAALPGHAVEAYRLLARHQQLNHLQPGRARTAELRDAALLAGIDGPFDRAAHSVDVRRAGSHRTGGLHNIPEVGLYVWRLHAYPVTHTQAGQVERVGRWAFTFDPMGFDVQLFGRGADGDRRRHPQEPVDVPAPIDRHALGLLGRASPQYYGEGRSLVIHAPDWPKPGQGRPVPPERVITADLSDWDSYRPLPGTVAVDPVLGRMLFPRRTPPHHVRVGYHYGFSADLGGGEYQRPLPEPPEADTYRIHLDDLTDPDALLAEIRQGAGAESALIRRHWSGEETDPALVGALNDAMADEALYELAHPGQPVPAGAPLLVADRRHLEQLWPSWINPARWYRGVASAAEFRAALHDWEHQKPRYAVIEITRSEVLGISAELTLRQHQHLLIRAAERTRPVLWLADRHADGPDSLSVRLARGSRLTLDGLVVGGRAVHLSGHGHDVDHDTDRGEGHDTDRGEGHDTDHGDGRGTGHPRECCAPARVVIRHCTLVPGWAPRPGCDTERPAPPSIELAALPGAEVEISHSIVGPVQIEAGPARGEPLRLSVSDSVLDATHPFMEAVGAGGPAVARAVLDIARTTVLGTVQVHAIDRGENTIFVGEVKAARRSRGCLRFCWVPTGSRTPGRFHCQPDTALAALGASPPPNLVAETERRLRPRFTSVRYPGPAYAQLASDCPDEIRTGADDGSELGAFHDLYLPQRLTALRTRVAEYVPAGLDAAIIPVN</sequence>
<dbReference type="EMBL" id="VIVR01000001">
    <property type="protein sequence ID" value="TWE21211.1"/>
    <property type="molecule type" value="Genomic_DNA"/>
</dbReference>
<keyword evidence="3" id="KW-1185">Reference proteome</keyword>
<comment type="caution">
    <text evidence="2">The sequence shown here is derived from an EMBL/GenBank/DDBJ whole genome shotgun (WGS) entry which is preliminary data.</text>
</comment>
<name>A0A561F019_9ACTN</name>